<evidence type="ECO:0000256" key="1">
    <source>
        <dbReference type="SAM" id="MobiDB-lite"/>
    </source>
</evidence>
<feature type="region of interest" description="Disordered" evidence="1">
    <location>
        <begin position="140"/>
        <end position="171"/>
    </location>
</feature>
<feature type="compositionally biased region" description="Pro residues" evidence="1">
    <location>
        <begin position="141"/>
        <end position="157"/>
    </location>
</feature>
<feature type="region of interest" description="Disordered" evidence="1">
    <location>
        <begin position="70"/>
        <end position="90"/>
    </location>
</feature>
<name>A0A5K3EGG6_MESCO</name>
<evidence type="ECO:0000313" key="2">
    <source>
        <dbReference type="WBParaSite" id="MCU_000340-RA"/>
    </source>
</evidence>
<proteinExistence type="predicted"/>
<protein>
    <submittedName>
        <fullName evidence="2">RUN domain-containing protein</fullName>
    </submittedName>
</protein>
<dbReference type="AlphaFoldDB" id="A0A5K3EGG6"/>
<sequence length="201" mass="22205">MLSVSMEGIYICLDYAFCFAKLWFIISLATSSLTKRACVLYARLIPPRPGRMKLLEPTLVEAQSILPTAPVPHNQQASPTTPVPEFDWSASGLTNPLRDNDVNLPASEVDLEFFEDMPSKANSKPPPAISKLEAEFLSPASPLPRLPPPPAFPPILLPDPQDEKPSDEEIPPCVVDILPQLPDFSYMRKTILAFPIVDQVE</sequence>
<accession>A0A5K3EGG6</accession>
<dbReference type="WBParaSite" id="MCU_000340-RA">
    <property type="protein sequence ID" value="MCU_000340-RA"/>
    <property type="gene ID" value="MCU_000340"/>
</dbReference>
<reference evidence="2" key="1">
    <citation type="submission" date="2019-11" db="UniProtKB">
        <authorList>
            <consortium name="WormBaseParasite"/>
        </authorList>
    </citation>
    <scope>IDENTIFICATION</scope>
</reference>
<organism evidence="2">
    <name type="scientific">Mesocestoides corti</name>
    <name type="common">Flatworm</name>
    <dbReference type="NCBI Taxonomy" id="53468"/>
    <lineage>
        <taxon>Eukaryota</taxon>
        <taxon>Metazoa</taxon>
        <taxon>Spiralia</taxon>
        <taxon>Lophotrochozoa</taxon>
        <taxon>Platyhelminthes</taxon>
        <taxon>Cestoda</taxon>
        <taxon>Eucestoda</taxon>
        <taxon>Cyclophyllidea</taxon>
        <taxon>Mesocestoididae</taxon>
        <taxon>Mesocestoides</taxon>
    </lineage>
</organism>